<keyword evidence="1" id="KW-0614">Plasmid</keyword>
<dbReference type="Proteomes" id="UP000182306">
    <property type="component" value="Plasmid B"/>
</dbReference>
<dbReference type="KEGG" id="same:SAMCFNEI73_pB0277"/>
<dbReference type="EMBL" id="CP013109">
    <property type="protein sequence ID" value="APG93474.1"/>
    <property type="molecule type" value="Genomic_DNA"/>
</dbReference>
<evidence type="ECO:0000313" key="2">
    <source>
        <dbReference type="Proteomes" id="UP000182306"/>
    </source>
</evidence>
<evidence type="ECO:0000313" key="1">
    <source>
        <dbReference type="EMBL" id="APG93474.1"/>
    </source>
</evidence>
<gene>
    <name evidence="1" type="ORF">SAMCFNEI73_pB0277</name>
</gene>
<keyword evidence="2" id="KW-1185">Reference proteome</keyword>
<organism evidence="1 2">
    <name type="scientific">Sinorhizobium americanum</name>
    <dbReference type="NCBI Taxonomy" id="194963"/>
    <lineage>
        <taxon>Bacteria</taxon>
        <taxon>Pseudomonadati</taxon>
        <taxon>Pseudomonadota</taxon>
        <taxon>Alphaproteobacteria</taxon>
        <taxon>Hyphomicrobiales</taxon>
        <taxon>Rhizobiaceae</taxon>
        <taxon>Sinorhizobium/Ensifer group</taxon>
        <taxon>Sinorhizobium</taxon>
    </lineage>
</organism>
<geneLocation type="plasmid" evidence="1 2">
    <name>B</name>
</geneLocation>
<proteinExistence type="predicted"/>
<name>A0A1L3LTQ2_9HYPH</name>
<accession>A0A1L3LTQ2</accession>
<reference evidence="1 2" key="1">
    <citation type="submission" date="2015-10" db="EMBL/GenBank/DDBJ databases">
        <title>Genomic differences between typical nodule nitrogen-fixing rhizobial strains and those coming from bean seeds.</title>
        <authorList>
            <person name="Peralta H."/>
            <person name="Aguilar-Vera A."/>
            <person name="Diaz R."/>
            <person name="Mora Y."/>
            <person name="Martinez-Batallar G."/>
            <person name="Salazar E."/>
            <person name="Vargas-Lagunas C."/>
            <person name="Encarnacion S."/>
            <person name="Girard L."/>
            <person name="Mora J."/>
        </authorList>
    </citation>
    <scope>NUCLEOTIDE SEQUENCE [LARGE SCALE GENOMIC DNA]</scope>
    <source>
        <strain evidence="1 2">CFNEI 73</strain>
        <plasmid evidence="1 2">B</plasmid>
    </source>
</reference>
<protein>
    <submittedName>
        <fullName evidence="1">Uncharacterized protein</fullName>
    </submittedName>
</protein>
<sequence>MLALNRDALLLARSPVTILQAATVHWREARRRLSTSRR</sequence>
<dbReference type="AlphaFoldDB" id="A0A1L3LTQ2"/>